<gene>
    <name evidence="2" type="ORF">AVDCRST_MAG59-984</name>
</gene>
<name>A0A6J4U8J9_9BACT</name>
<dbReference type="AlphaFoldDB" id="A0A6J4U8J9"/>
<accession>A0A6J4U8J9</accession>
<organism evidence="2">
    <name type="scientific">uncultured Thermomicrobiales bacterium</name>
    <dbReference type="NCBI Taxonomy" id="1645740"/>
    <lineage>
        <taxon>Bacteria</taxon>
        <taxon>Pseudomonadati</taxon>
        <taxon>Thermomicrobiota</taxon>
        <taxon>Thermomicrobia</taxon>
        <taxon>Thermomicrobiales</taxon>
        <taxon>environmental samples</taxon>
    </lineage>
</organism>
<evidence type="ECO:0000256" key="1">
    <source>
        <dbReference type="SAM" id="MobiDB-lite"/>
    </source>
</evidence>
<feature type="compositionally biased region" description="Low complexity" evidence="1">
    <location>
        <begin position="19"/>
        <end position="33"/>
    </location>
</feature>
<proteinExistence type="predicted"/>
<feature type="compositionally biased region" description="Low complexity" evidence="1">
    <location>
        <begin position="47"/>
        <end position="58"/>
    </location>
</feature>
<dbReference type="EMBL" id="CADCWF010000056">
    <property type="protein sequence ID" value="CAA9542762.1"/>
    <property type="molecule type" value="Genomic_DNA"/>
</dbReference>
<reference evidence="2" key="1">
    <citation type="submission" date="2020-02" db="EMBL/GenBank/DDBJ databases">
        <authorList>
            <person name="Meier V. D."/>
        </authorList>
    </citation>
    <scope>NUCLEOTIDE SEQUENCE</scope>
    <source>
        <strain evidence="2">AVDCRST_MAG59</strain>
    </source>
</reference>
<protein>
    <submittedName>
        <fullName evidence="2">Uncharacterized protein</fullName>
    </submittedName>
</protein>
<sequence length="58" mass="6049">VPRRGRNQRRPAVGRRRPGGAARLGGNSTSSTGRPPPPPIRSRRGRPAPAACAGRSAL</sequence>
<feature type="non-terminal residue" evidence="2">
    <location>
        <position position="58"/>
    </location>
</feature>
<evidence type="ECO:0000313" key="2">
    <source>
        <dbReference type="EMBL" id="CAA9542762.1"/>
    </source>
</evidence>
<feature type="non-terminal residue" evidence="2">
    <location>
        <position position="1"/>
    </location>
</feature>
<feature type="region of interest" description="Disordered" evidence="1">
    <location>
        <begin position="1"/>
        <end position="58"/>
    </location>
</feature>
<feature type="compositionally biased region" description="Basic residues" evidence="1">
    <location>
        <begin position="1"/>
        <end position="18"/>
    </location>
</feature>